<comment type="caution">
    <text evidence="2">The sequence shown here is derived from an EMBL/GenBank/DDBJ whole genome shotgun (WGS) entry which is preliminary data.</text>
</comment>
<evidence type="ECO:0000313" key="2">
    <source>
        <dbReference type="EMBL" id="MBC3881813.1"/>
    </source>
</evidence>
<dbReference type="Pfam" id="PF12680">
    <property type="entry name" value="SnoaL_2"/>
    <property type="match status" value="1"/>
</dbReference>
<dbReference type="InterPro" id="IPR037401">
    <property type="entry name" value="SnoaL-like"/>
</dbReference>
<feature type="domain" description="SnoaL-like" evidence="1">
    <location>
        <begin position="9"/>
        <end position="110"/>
    </location>
</feature>
<evidence type="ECO:0000259" key="1">
    <source>
        <dbReference type="Pfam" id="PF12680"/>
    </source>
</evidence>
<name>A0A923HQ10_9BURK</name>
<dbReference type="Gene3D" id="3.10.450.50">
    <property type="match status" value="1"/>
</dbReference>
<sequence>MQHPNAKLIEQFYTSFQALDAESMSACYAENIEFSDPVFTHLSGSQAGDMWRMLCSRAQDFSLKFDGIDADDQRGRAHWVATYVFSQTGRTIVNDIHASFEFKDGKIVKHKDHFDLWKWARQALGIKGLLLGWSSFVQGKIQHQAQSSLTKFSNSRK</sequence>
<organism evidence="2 3">
    <name type="scientific">Undibacterium nitidum</name>
    <dbReference type="NCBI Taxonomy" id="2762298"/>
    <lineage>
        <taxon>Bacteria</taxon>
        <taxon>Pseudomonadati</taxon>
        <taxon>Pseudomonadota</taxon>
        <taxon>Betaproteobacteria</taxon>
        <taxon>Burkholderiales</taxon>
        <taxon>Oxalobacteraceae</taxon>
        <taxon>Undibacterium</taxon>
    </lineage>
</organism>
<reference evidence="2" key="1">
    <citation type="submission" date="2020-08" db="EMBL/GenBank/DDBJ databases">
        <title>Novel species isolated from subtropical streams in China.</title>
        <authorList>
            <person name="Lu H."/>
        </authorList>
    </citation>
    <scope>NUCLEOTIDE SEQUENCE</scope>
    <source>
        <strain evidence="2">LX22W</strain>
    </source>
</reference>
<keyword evidence="3" id="KW-1185">Reference proteome</keyword>
<dbReference type="RefSeq" id="WP_186916523.1">
    <property type="nucleotide sequence ID" value="NZ_JACOFZ010000003.1"/>
</dbReference>
<evidence type="ECO:0000313" key="3">
    <source>
        <dbReference type="Proteomes" id="UP000627446"/>
    </source>
</evidence>
<dbReference type="Proteomes" id="UP000627446">
    <property type="component" value="Unassembled WGS sequence"/>
</dbReference>
<dbReference type="InterPro" id="IPR032710">
    <property type="entry name" value="NTF2-like_dom_sf"/>
</dbReference>
<accession>A0A923HQ10</accession>
<gene>
    <name evidence="2" type="ORF">H8K36_10540</name>
</gene>
<protein>
    <submittedName>
        <fullName evidence="2">Nuclear transport factor 2 family protein</fullName>
    </submittedName>
</protein>
<dbReference type="EMBL" id="JACOFZ010000003">
    <property type="protein sequence ID" value="MBC3881813.1"/>
    <property type="molecule type" value="Genomic_DNA"/>
</dbReference>
<dbReference type="AlphaFoldDB" id="A0A923HQ10"/>
<dbReference type="SUPFAM" id="SSF54427">
    <property type="entry name" value="NTF2-like"/>
    <property type="match status" value="1"/>
</dbReference>
<proteinExistence type="predicted"/>